<organism evidence="12 13">
    <name type="scientific">Acrasis kona</name>
    <dbReference type="NCBI Taxonomy" id="1008807"/>
    <lineage>
        <taxon>Eukaryota</taxon>
        <taxon>Discoba</taxon>
        <taxon>Heterolobosea</taxon>
        <taxon>Tetramitia</taxon>
        <taxon>Eutetramitia</taxon>
        <taxon>Acrasidae</taxon>
        <taxon>Acrasis</taxon>
    </lineage>
</organism>
<evidence type="ECO:0000256" key="4">
    <source>
        <dbReference type="ARBA" id="ARBA00022729"/>
    </source>
</evidence>
<feature type="transmembrane region" description="Helical" evidence="9">
    <location>
        <begin position="171"/>
        <end position="191"/>
    </location>
</feature>
<dbReference type="PROSITE" id="PS50866">
    <property type="entry name" value="GOLD"/>
    <property type="match status" value="1"/>
</dbReference>
<protein>
    <recommendedName>
        <fullName evidence="11">GOLD domain-containing protein</fullName>
    </recommendedName>
</protein>
<sequence>MRTLSLLCVFGLVLFAHVNAITMKIEPQAEECIFENIDSKNVKFNFGFQVASGGFLDIDASVDGPRGNNLYRVERESEGKFTYTTDDTGLYKICFSNVMSTVTPKTVNFQINVGGPADPSVARLEHLDPIEKSIMSLSEGLASVQSEQKYLKVREAQHRAIADQTNQRVTYFNIFSVSILLAMSLFQVYYLKRFFEVKRTGI</sequence>
<keyword evidence="4 10" id="KW-0732">Signal</keyword>
<evidence type="ECO:0000259" key="11">
    <source>
        <dbReference type="PROSITE" id="PS50866"/>
    </source>
</evidence>
<dbReference type="EMBL" id="JAOPGA020000586">
    <property type="protein sequence ID" value="KAL0479692.1"/>
    <property type="molecule type" value="Genomic_DNA"/>
</dbReference>
<dbReference type="InterPro" id="IPR036598">
    <property type="entry name" value="GOLD_dom_sf"/>
</dbReference>
<evidence type="ECO:0000256" key="1">
    <source>
        <dbReference type="ARBA" id="ARBA00004479"/>
    </source>
</evidence>
<evidence type="ECO:0000256" key="2">
    <source>
        <dbReference type="ARBA" id="ARBA00007104"/>
    </source>
</evidence>
<dbReference type="InterPro" id="IPR015720">
    <property type="entry name" value="Emp24-like"/>
</dbReference>
<keyword evidence="13" id="KW-1185">Reference proteome</keyword>
<comment type="caution">
    <text evidence="12">The sequence shown here is derived from an EMBL/GenBank/DDBJ whole genome shotgun (WGS) entry which is preliminary data.</text>
</comment>
<dbReference type="GO" id="GO:0012505">
    <property type="term" value="C:endomembrane system"/>
    <property type="evidence" value="ECO:0007669"/>
    <property type="project" value="UniProtKB-SubCell"/>
</dbReference>
<accession>A0AAW2YU42</accession>
<gene>
    <name evidence="12" type="ORF">AKO1_007519</name>
</gene>
<reference evidence="12 13" key="1">
    <citation type="submission" date="2024-03" db="EMBL/GenBank/DDBJ databases">
        <title>The Acrasis kona genome and developmental transcriptomes reveal deep origins of eukaryotic multicellular pathways.</title>
        <authorList>
            <person name="Sheikh S."/>
            <person name="Fu C.-J."/>
            <person name="Brown M.W."/>
            <person name="Baldauf S.L."/>
        </authorList>
    </citation>
    <scope>NUCLEOTIDE SEQUENCE [LARGE SCALE GENOMIC DNA]</scope>
    <source>
        <strain evidence="12 13">ATCC MYA-3509</strain>
    </source>
</reference>
<dbReference type="SMART" id="SM01190">
    <property type="entry name" value="EMP24_GP25L"/>
    <property type="match status" value="1"/>
</dbReference>
<evidence type="ECO:0000256" key="6">
    <source>
        <dbReference type="ARBA" id="ARBA00023136"/>
    </source>
</evidence>
<dbReference type="PANTHER" id="PTHR22811">
    <property type="entry name" value="TRANSMEMBRANE EMP24 DOMAIN-CONTAINING PROTEIN"/>
    <property type="match status" value="1"/>
</dbReference>
<evidence type="ECO:0000256" key="7">
    <source>
        <dbReference type="ARBA" id="ARBA00037847"/>
    </source>
</evidence>
<keyword evidence="5 9" id="KW-1133">Transmembrane helix</keyword>
<dbReference type="Proteomes" id="UP001431209">
    <property type="component" value="Unassembled WGS sequence"/>
</dbReference>
<keyword evidence="6 9" id="KW-0472">Membrane</keyword>
<dbReference type="InterPro" id="IPR009038">
    <property type="entry name" value="GOLD_dom"/>
</dbReference>
<proteinExistence type="inferred from homology"/>
<dbReference type="SUPFAM" id="SSF101576">
    <property type="entry name" value="Supernatant protein factor (SPF), C-terminal domain"/>
    <property type="match status" value="1"/>
</dbReference>
<evidence type="ECO:0000256" key="5">
    <source>
        <dbReference type="ARBA" id="ARBA00022989"/>
    </source>
</evidence>
<dbReference type="GO" id="GO:0016020">
    <property type="term" value="C:membrane"/>
    <property type="evidence" value="ECO:0007669"/>
    <property type="project" value="UniProtKB-SubCell"/>
</dbReference>
<dbReference type="Pfam" id="PF01105">
    <property type="entry name" value="EMP24_GP25L"/>
    <property type="match status" value="1"/>
</dbReference>
<evidence type="ECO:0000256" key="3">
    <source>
        <dbReference type="ARBA" id="ARBA00022692"/>
    </source>
</evidence>
<comment type="subcellular location">
    <subcellularLocation>
        <location evidence="7">Endomembrane system</location>
        <topology evidence="7">Single-pass membrane protein</topology>
    </subcellularLocation>
    <subcellularLocation>
        <location evidence="1 8">Membrane</location>
        <topology evidence="1 8">Single-pass type I membrane protein</topology>
    </subcellularLocation>
</comment>
<evidence type="ECO:0000313" key="12">
    <source>
        <dbReference type="EMBL" id="KAL0479692.1"/>
    </source>
</evidence>
<evidence type="ECO:0000256" key="8">
    <source>
        <dbReference type="RuleBase" id="RU003827"/>
    </source>
</evidence>
<keyword evidence="3 8" id="KW-0812">Transmembrane</keyword>
<comment type="similarity">
    <text evidence="2 8">Belongs to the EMP24/GP25L family.</text>
</comment>
<name>A0AAW2YU42_9EUKA</name>
<evidence type="ECO:0000313" key="13">
    <source>
        <dbReference type="Proteomes" id="UP001431209"/>
    </source>
</evidence>
<evidence type="ECO:0000256" key="9">
    <source>
        <dbReference type="SAM" id="Phobius"/>
    </source>
</evidence>
<feature type="signal peptide" evidence="10">
    <location>
        <begin position="1"/>
        <end position="20"/>
    </location>
</feature>
<dbReference type="AlphaFoldDB" id="A0AAW2YU42"/>
<feature type="chain" id="PRO_5043878915" description="GOLD domain-containing protein" evidence="10">
    <location>
        <begin position="21"/>
        <end position="202"/>
    </location>
</feature>
<evidence type="ECO:0000256" key="10">
    <source>
        <dbReference type="SAM" id="SignalP"/>
    </source>
</evidence>
<feature type="domain" description="GOLD" evidence="11">
    <location>
        <begin position="30"/>
        <end position="113"/>
    </location>
</feature>